<reference evidence="1 2" key="1">
    <citation type="submission" date="2012-05" db="EMBL/GenBank/DDBJ databases">
        <title>Genome sequence of Nitritalea halalkaliphila LW7.</title>
        <authorList>
            <person name="Jangir P.K."/>
            <person name="Singh A."/>
            <person name="Shivaji S."/>
            <person name="Sharma R."/>
        </authorList>
    </citation>
    <scope>NUCLEOTIDE SEQUENCE [LARGE SCALE GENOMIC DNA]</scope>
    <source>
        <strain evidence="1 2">LW7</strain>
    </source>
</reference>
<organism evidence="1 2">
    <name type="scientific">Nitritalea halalkaliphila LW7</name>
    <dbReference type="NCBI Taxonomy" id="1189621"/>
    <lineage>
        <taxon>Bacteria</taxon>
        <taxon>Pseudomonadati</taxon>
        <taxon>Bacteroidota</taxon>
        <taxon>Cytophagia</taxon>
        <taxon>Cytophagales</taxon>
        <taxon>Cyclobacteriaceae</taxon>
        <taxon>Nitritalea</taxon>
    </lineage>
</organism>
<name>I5BUV9_9BACT</name>
<dbReference type="AlphaFoldDB" id="I5BUV9"/>
<evidence type="ECO:0000313" key="1">
    <source>
        <dbReference type="EMBL" id="EIM73361.1"/>
    </source>
</evidence>
<evidence type="ECO:0008006" key="3">
    <source>
        <dbReference type="Google" id="ProtNLM"/>
    </source>
</evidence>
<dbReference type="EMBL" id="AJYA01000062">
    <property type="protein sequence ID" value="EIM73361.1"/>
    <property type="molecule type" value="Genomic_DNA"/>
</dbReference>
<gene>
    <name evidence="1" type="ORF">A3SI_18151</name>
</gene>
<accession>I5BUV9</accession>
<dbReference type="RefSeq" id="WP_009057171.1">
    <property type="nucleotide sequence ID" value="NZ_AJYA01000062.1"/>
</dbReference>
<keyword evidence="2" id="KW-1185">Reference proteome</keyword>
<dbReference type="Proteomes" id="UP000005551">
    <property type="component" value="Unassembled WGS sequence"/>
</dbReference>
<protein>
    <recommendedName>
        <fullName evidence="3">Outer membrane protein beta-barrel domain-containing protein</fullName>
    </recommendedName>
</protein>
<evidence type="ECO:0000313" key="2">
    <source>
        <dbReference type="Proteomes" id="UP000005551"/>
    </source>
</evidence>
<comment type="caution">
    <text evidence="1">The sequence shown here is derived from an EMBL/GenBank/DDBJ whole genome shotgun (WGS) entry which is preliminary data.</text>
</comment>
<proteinExistence type="predicted"/>
<dbReference type="STRING" id="1189621.A3SI_18151"/>
<sequence>MFLFFLQTLVFAQEAPKTLFSAKPDGKNLGIMVAPGLQLTQLADAGSLFFTIQGGLVIQDKFTIGAFYGKVLNDPRPLPAFQDLPARAHLDAWQAGGFLSYTWQANRLVHLNFPLYIGVMELEIDDAGRAFDFPESTTLFFEPGAQMELNLHRFARLYAGVGYRIMGATFEQAAGVPAAGNALTFSVGLKMGIFKFSDL</sequence>